<evidence type="ECO:0000256" key="4">
    <source>
        <dbReference type="PIRSR" id="PIRSR606689-2"/>
    </source>
</evidence>
<evidence type="ECO:0000313" key="6">
    <source>
        <dbReference type="Proteomes" id="UP000315496"/>
    </source>
</evidence>
<dbReference type="OrthoDB" id="2011769at2759"/>
<feature type="binding site" evidence="4">
    <location>
        <position position="44"/>
    </location>
    <ligand>
        <name>Mg(2+)</name>
        <dbReference type="ChEBI" id="CHEBI:18420"/>
    </ligand>
</feature>
<proteinExistence type="predicted"/>
<organism evidence="5 6">
    <name type="scientific">Giardia muris</name>
    <dbReference type="NCBI Taxonomy" id="5742"/>
    <lineage>
        <taxon>Eukaryota</taxon>
        <taxon>Metamonada</taxon>
        <taxon>Diplomonadida</taxon>
        <taxon>Hexamitidae</taxon>
        <taxon>Giardiinae</taxon>
        <taxon>Giardia</taxon>
    </lineage>
</organism>
<dbReference type="Pfam" id="PF00025">
    <property type="entry name" value="Arf"/>
    <property type="match status" value="1"/>
</dbReference>
<dbReference type="NCBIfam" id="TIGR00231">
    <property type="entry name" value="small_GTP"/>
    <property type="match status" value="1"/>
</dbReference>
<feature type="binding site" evidence="3">
    <location>
        <position position="62"/>
    </location>
    <ligand>
        <name>GTP</name>
        <dbReference type="ChEBI" id="CHEBI:37565"/>
    </ligand>
</feature>
<protein>
    <submittedName>
        <fullName evidence="5">ADP-ribosylation factor</fullName>
    </submittedName>
</protein>
<evidence type="ECO:0000256" key="1">
    <source>
        <dbReference type="ARBA" id="ARBA00022741"/>
    </source>
</evidence>
<dbReference type="PANTHER" id="PTHR11711">
    <property type="entry name" value="ADP RIBOSYLATION FACTOR-RELATED"/>
    <property type="match status" value="1"/>
</dbReference>
<keyword evidence="4" id="KW-0479">Metal-binding</keyword>
<keyword evidence="1 3" id="KW-0547">Nucleotide-binding</keyword>
<dbReference type="InterPro" id="IPR005225">
    <property type="entry name" value="Small_GTP-bd"/>
</dbReference>
<comment type="caution">
    <text evidence="5">The sequence shown here is derived from an EMBL/GenBank/DDBJ whole genome shotgun (WGS) entry which is preliminary data.</text>
</comment>
<keyword evidence="4" id="KW-0460">Magnesium</keyword>
<dbReference type="Proteomes" id="UP000315496">
    <property type="component" value="Chromosome 3"/>
</dbReference>
<dbReference type="PRINTS" id="PR00449">
    <property type="entry name" value="RASTRNSFRMNG"/>
</dbReference>
<dbReference type="SUPFAM" id="SSF52540">
    <property type="entry name" value="P-loop containing nucleoside triphosphate hydrolases"/>
    <property type="match status" value="1"/>
</dbReference>
<evidence type="ECO:0000256" key="2">
    <source>
        <dbReference type="ARBA" id="ARBA00023134"/>
    </source>
</evidence>
<feature type="binding site" evidence="4">
    <location>
        <position position="27"/>
    </location>
    <ligand>
        <name>Mg(2+)</name>
        <dbReference type="ChEBI" id="CHEBI:18420"/>
    </ligand>
</feature>
<dbReference type="InterPro" id="IPR024156">
    <property type="entry name" value="Small_GTPase_ARF"/>
</dbReference>
<dbReference type="InterPro" id="IPR027417">
    <property type="entry name" value="P-loop_NTPase"/>
</dbReference>
<dbReference type="InterPro" id="IPR006689">
    <property type="entry name" value="Small_GTPase_ARF/SAR"/>
</dbReference>
<dbReference type="EMBL" id="VDLU01000003">
    <property type="protein sequence ID" value="TNJ27761.1"/>
    <property type="molecule type" value="Genomic_DNA"/>
</dbReference>
<dbReference type="GO" id="GO:0005525">
    <property type="term" value="F:GTP binding"/>
    <property type="evidence" value="ECO:0007669"/>
    <property type="project" value="UniProtKB-KW"/>
</dbReference>
<name>A0A4Z1T5L1_GIAMU</name>
<evidence type="ECO:0000313" key="5">
    <source>
        <dbReference type="EMBL" id="TNJ27761.1"/>
    </source>
</evidence>
<dbReference type="VEuPathDB" id="GiardiaDB:GMRT_10111"/>
<sequence>MGASASRLNRPGPGSLVILGDTCAGKSTLLHYLRTNSFTPQSATPSFMETTLGKLRVIDVAGAEEMRQQWATQYDKMRACLFVIDGRAPIQKSASILQTTLAHPAFANVRIAVVVTKIDLPGVTRDREYYRHALGSPRTIEAIFLFCGLDGSGVQEVGAWVRTLKQ</sequence>
<gene>
    <name evidence="5" type="ORF">GMRT_10111</name>
</gene>
<accession>A0A4Z1T5L1</accession>
<evidence type="ECO:0000256" key="3">
    <source>
        <dbReference type="PIRSR" id="PIRSR606689-1"/>
    </source>
</evidence>
<keyword evidence="2 3" id="KW-0342">GTP-binding</keyword>
<dbReference type="GO" id="GO:0003924">
    <property type="term" value="F:GTPase activity"/>
    <property type="evidence" value="ECO:0007669"/>
    <property type="project" value="InterPro"/>
</dbReference>
<keyword evidence="6" id="KW-1185">Reference proteome</keyword>
<dbReference type="AlphaFoldDB" id="A0A4Z1T5L1"/>
<reference evidence="5 6" key="1">
    <citation type="submission" date="2019-05" db="EMBL/GenBank/DDBJ databases">
        <title>The compact genome of Giardia muris reveals important steps in the evolution of intestinal protozoan parasites.</title>
        <authorList>
            <person name="Xu F."/>
            <person name="Jimenez-Gonzalez A."/>
            <person name="Einarsson E."/>
            <person name="Astvaldsson A."/>
            <person name="Peirasmaki D."/>
            <person name="Eckmann L."/>
            <person name="Andersson J.O."/>
            <person name="Svard S.G."/>
            <person name="Jerlstrom-Hultqvist J."/>
        </authorList>
    </citation>
    <scope>NUCLEOTIDE SEQUENCE [LARGE SCALE GENOMIC DNA]</scope>
    <source>
        <strain evidence="5 6">Roberts-Thomson</strain>
    </source>
</reference>
<dbReference type="Gene3D" id="3.40.50.300">
    <property type="entry name" value="P-loop containing nucleotide triphosphate hydrolases"/>
    <property type="match status" value="1"/>
</dbReference>
<dbReference type="GO" id="GO:0046872">
    <property type="term" value="F:metal ion binding"/>
    <property type="evidence" value="ECO:0007669"/>
    <property type="project" value="UniProtKB-KW"/>
</dbReference>
<feature type="binding site" evidence="3">
    <location>
        <begin position="20"/>
        <end position="27"/>
    </location>
    <ligand>
        <name>GTP</name>
        <dbReference type="ChEBI" id="CHEBI:37565"/>
    </ligand>
</feature>